<dbReference type="Proteomes" id="UP001605036">
    <property type="component" value="Unassembled WGS sequence"/>
</dbReference>
<accession>A0ABD1YJ09</accession>
<dbReference type="AlphaFoldDB" id="A0ABD1YJ09"/>
<feature type="region of interest" description="Disordered" evidence="1">
    <location>
        <begin position="95"/>
        <end position="115"/>
    </location>
</feature>
<dbReference type="EMBL" id="JBHFFA010000004">
    <property type="protein sequence ID" value="KAL2630490.1"/>
    <property type="molecule type" value="Genomic_DNA"/>
</dbReference>
<organism evidence="2 3">
    <name type="scientific">Riccia fluitans</name>
    <dbReference type="NCBI Taxonomy" id="41844"/>
    <lineage>
        <taxon>Eukaryota</taxon>
        <taxon>Viridiplantae</taxon>
        <taxon>Streptophyta</taxon>
        <taxon>Embryophyta</taxon>
        <taxon>Marchantiophyta</taxon>
        <taxon>Marchantiopsida</taxon>
        <taxon>Marchantiidae</taxon>
        <taxon>Marchantiales</taxon>
        <taxon>Ricciaceae</taxon>
        <taxon>Riccia</taxon>
    </lineage>
</organism>
<evidence type="ECO:0000313" key="3">
    <source>
        <dbReference type="Proteomes" id="UP001605036"/>
    </source>
</evidence>
<evidence type="ECO:0000256" key="1">
    <source>
        <dbReference type="SAM" id="MobiDB-lite"/>
    </source>
</evidence>
<keyword evidence="3" id="KW-1185">Reference proteome</keyword>
<name>A0ABD1YJ09_9MARC</name>
<sequence>MMIQVSSNLSELFLPQRTAFLPRLFFVVSSPSQGELFQALRSHPHLPRNLIGRWGGGLPRSGSKSVKTGRGGGWLGWAGRPKRMPGRTRVVFKEKGTRAGERKQRRGKARYALPGSDTTEKGYFPAACLESATGEATLLGAARDKNRKLVKDSPRLAGRQVVGKKPKRQRIRSLPVSSLNLPRPFTTKLPNLATQACILLLLPCN</sequence>
<evidence type="ECO:0000313" key="2">
    <source>
        <dbReference type="EMBL" id="KAL2630490.1"/>
    </source>
</evidence>
<protein>
    <submittedName>
        <fullName evidence="2">Uncharacterized protein</fullName>
    </submittedName>
</protein>
<comment type="caution">
    <text evidence="2">The sequence shown here is derived from an EMBL/GenBank/DDBJ whole genome shotgun (WGS) entry which is preliminary data.</text>
</comment>
<reference evidence="2 3" key="1">
    <citation type="submission" date="2024-09" db="EMBL/GenBank/DDBJ databases">
        <title>Chromosome-scale assembly of Riccia fluitans.</title>
        <authorList>
            <person name="Paukszto L."/>
            <person name="Sawicki J."/>
            <person name="Karawczyk K."/>
            <person name="Piernik-Szablinska J."/>
            <person name="Szczecinska M."/>
            <person name="Mazdziarz M."/>
        </authorList>
    </citation>
    <scope>NUCLEOTIDE SEQUENCE [LARGE SCALE GENOMIC DNA]</scope>
    <source>
        <strain evidence="2">Rf_01</strain>
        <tissue evidence="2">Aerial parts of the thallus</tissue>
    </source>
</reference>
<proteinExistence type="predicted"/>
<gene>
    <name evidence="2" type="ORF">R1flu_015176</name>
</gene>